<feature type="region of interest" description="Disordered" evidence="8">
    <location>
        <begin position="16"/>
        <end position="55"/>
    </location>
</feature>
<evidence type="ECO:0000256" key="8">
    <source>
        <dbReference type="SAM" id="MobiDB-lite"/>
    </source>
</evidence>
<proteinExistence type="inferred from homology"/>
<reference evidence="10 11" key="1">
    <citation type="journal article" date="2021" name="Nat. Commun.">
        <title>Genetic determinants of endophytism in the Arabidopsis root mycobiome.</title>
        <authorList>
            <person name="Mesny F."/>
            <person name="Miyauchi S."/>
            <person name="Thiergart T."/>
            <person name="Pickel B."/>
            <person name="Atanasova L."/>
            <person name="Karlsson M."/>
            <person name="Huettel B."/>
            <person name="Barry K.W."/>
            <person name="Haridas S."/>
            <person name="Chen C."/>
            <person name="Bauer D."/>
            <person name="Andreopoulos W."/>
            <person name="Pangilinan J."/>
            <person name="LaButti K."/>
            <person name="Riley R."/>
            <person name="Lipzen A."/>
            <person name="Clum A."/>
            <person name="Drula E."/>
            <person name="Henrissat B."/>
            <person name="Kohler A."/>
            <person name="Grigoriev I.V."/>
            <person name="Martin F.M."/>
            <person name="Hacquard S."/>
        </authorList>
    </citation>
    <scope>NUCLEOTIDE SEQUENCE [LARGE SCALE GENOMIC DNA]</scope>
    <source>
        <strain evidence="10 11">MPI-CAGE-CH-0241</strain>
    </source>
</reference>
<evidence type="ECO:0000313" key="11">
    <source>
        <dbReference type="Proteomes" id="UP000777438"/>
    </source>
</evidence>
<comment type="subcellular location">
    <subcellularLocation>
        <location evidence="1">Membrane</location>
        <topology evidence="1">Multi-pass membrane protein</topology>
    </subcellularLocation>
</comment>
<feature type="transmembrane region" description="Helical" evidence="9">
    <location>
        <begin position="454"/>
        <end position="473"/>
    </location>
</feature>
<dbReference type="GO" id="GO:0016020">
    <property type="term" value="C:membrane"/>
    <property type="evidence" value="ECO:0007669"/>
    <property type="project" value="UniProtKB-SubCell"/>
</dbReference>
<feature type="transmembrane region" description="Helical" evidence="9">
    <location>
        <begin position="99"/>
        <end position="126"/>
    </location>
</feature>
<evidence type="ECO:0000256" key="9">
    <source>
        <dbReference type="SAM" id="Phobius"/>
    </source>
</evidence>
<evidence type="ECO:0000313" key="10">
    <source>
        <dbReference type="EMBL" id="KAH6896682.1"/>
    </source>
</evidence>
<evidence type="ECO:0000256" key="5">
    <source>
        <dbReference type="ARBA" id="ARBA00023136"/>
    </source>
</evidence>
<dbReference type="InterPro" id="IPR011701">
    <property type="entry name" value="MFS"/>
</dbReference>
<evidence type="ECO:0000256" key="1">
    <source>
        <dbReference type="ARBA" id="ARBA00004141"/>
    </source>
</evidence>
<feature type="compositionally biased region" description="Acidic residues" evidence="8">
    <location>
        <begin position="35"/>
        <end position="44"/>
    </location>
</feature>
<dbReference type="GO" id="GO:0022857">
    <property type="term" value="F:transmembrane transporter activity"/>
    <property type="evidence" value="ECO:0007669"/>
    <property type="project" value="InterPro"/>
</dbReference>
<feature type="transmembrane region" description="Helical" evidence="9">
    <location>
        <begin position="166"/>
        <end position="185"/>
    </location>
</feature>
<sequence length="596" mass="66559">MPKMLRNPFWPIWSTSSTPPSRTQSARYQSLPDNDVGEDFEDENTQLRMPSHPKTSGLDANYRDAAAAMLVKLGRDPNEHITVSPADDARILRRIDVALLPIMLSVYFLQALDKATLSYASVFGLIDDTNLEGDQYSWLGSIVFLAQLVMQPPLALALVKLPIGKLTSVMVLGWGLTLVLMTWAHDFKTLMVARFFLGAFEASVGPSFVAITQMWWRRREQTVRIGSWYCMNGLTWVFGSLITYGLASIDSHMKPYQIIFLFFGAITVGVAFVMFFYMPDSPTEAKFLSDEDKVMAIERLRDNQMGVMSREWRYSHVVETLKDAKTWFWVAMIFCISVPSNGISTFGSLILQSFVSNPFHTMLFHVPVGVSHIIAVVGSSYLAMKWKLKGPVIALLCIPPIIGCSILLSFPHNTENRGVLLFGFFCLSTFAAITPLIFSWSAQNTAGDTKKKSTSALIFISSSAGNVVGPLLYSPGEAPEYSRGLRANLGLYIAIVCLVAATSLHLKFLNQKHSHRRLALGKNPVLFDMSLETAEEVERMGAMERSRRNGIPTTIDEEGRPSEDGELEGRIQDNRQVDKAFGDMTDLENEDFLFVF</sequence>
<feature type="transmembrane region" description="Helical" evidence="9">
    <location>
        <begin position="258"/>
        <end position="278"/>
    </location>
</feature>
<evidence type="ECO:0000256" key="4">
    <source>
        <dbReference type="ARBA" id="ARBA00022989"/>
    </source>
</evidence>
<feature type="transmembrane region" description="Helical" evidence="9">
    <location>
        <begin position="391"/>
        <end position="410"/>
    </location>
</feature>
<accession>A0A9P8WBN5</accession>
<feature type="transmembrane region" description="Helical" evidence="9">
    <location>
        <begin position="422"/>
        <end position="442"/>
    </location>
</feature>
<feature type="transmembrane region" description="Helical" evidence="9">
    <location>
        <begin position="327"/>
        <end position="351"/>
    </location>
</feature>
<feature type="transmembrane region" description="Helical" evidence="9">
    <location>
        <begin position="363"/>
        <end position="384"/>
    </location>
</feature>
<feature type="region of interest" description="Disordered" evidence="8">
    <location>
        <begin position="539"/>
        <end position="575"/>
    </location>
</feature>
<feature type="transmembrane region" description="Helical" evidence="9">
    <location>
        <begin position="191"/>
        <end position="216"/>
    </location>
</feature>
<dbReference type="Proteomes" id="UP000777438">
    <property type="component" value="Unassembled WGS sequence"/>
</dbReference>
<keyword evidence="2" id="KW-0813">Transport</keyword>
<keyword evidence="11" id="KW-1185">Reference proteome</keyword>
<organism evidence="10 11">
    <name type="scientific">Thelonectria olida</name>
    <dbReference type="NCBI Taxonomy" id="1576542"/>
    <lineage>
        <taxon>Eukaryota</taxon>
        <taxon>Fungi</taxon>
        <taxon>Dikarya</taxon>
        <taxon>Ascomycota</taxon>
        <taxon>Pezizomycotina</taxon>
        <taxon>Sordariomycetes</taxon>
        <taxon>Hypocreomycetidae</taxon>
        <taxon>Hypocreales</taxon>
        <taxon>Nectriaceae</taxon>
        <taxon>Thelonectria</taxon>
    </lineage>
</organism>
<dbReference type="SUPFAM" id="SSF103473">
    <property type="entry name" value="MFS general substrate transporter"/>
    <property type="match status" value="1"/>
</dbReference>
<feature type="compositionally biased region" description="Polar residues" evidence="8">
    <location>
        <begin position="22"/>
        <end position="32"/>
    </location>
</feature>
<dbReference type="AlphaFoldDB" id="A0A9P8WBN5"/>
<evidence type="ECO:0000256" key="6">
    <source>
        <dbReference type="ARBA" id="ARBA00023180"/>
    </source>
</evidence>
<dbReference type="InterPro" id="IPR036259">
    <property type="entry name" value="MFS_trans_sf"/>
</dbReference>
<dbReference type="PANTHER" id="PTHR43791:SF59">
    <property type="entry name" value="TRANSPORTER, PUTATIVE (AFU_ORTHOLOGUE AFUA_1G06550)-RELATED"/>
    <property type="match status" value="1"/>
</dbReference>
<feature type="transmembrane region" description="Helical" evidence="9">
    <location>
        <begin position="228"/>
        <end position="246"/>
    </location>
</feature>
<comment type="similarity">
    <text evidence="7">Belongs to the major facilitator superfamily. Allantoate permease family.</text>
</comment>
<name>A0A9P8WBN5_9HYPO</name>
<dbReference type="Pfam" id="PF07690">
    <property type="entry name" value="MFS_1"/>
    <property type="match status" value="1"/>
</dbReference>
<dbReference type="Gene3D" id="1.20.1250.20">
    <property type="entry name" value="MFS general substrate transporter like domains"/>
    <property type="match status" value="2"/>
</dbReference>
<gene>
    <name evidence="10" type="ORF">B0T10DRAFT_162126</name>
</gene>
<evidence type="ECO:0000256" key="3">
    <source>
        <dbReference type="ARBA" id="ARBA00022692"/>
    </source>
</evidence>
<protein>
    <submittedName>
        <fullName evidence="10">Major facilitator superfamily domain-containing protein</fullName>
    </submittedName>
</protein>
<feature type="compositionally biased region" description="Basic and acidic residues" evidence="8">
    <location>
        <begin position="557"/>
        <end position="575"/>
    </location>
</feature>
<evidence type="ECO:0000256" key="2">
    <source>
        <dbReference type="ARBA" id="ARBA00022448"/>
    </source>
</evidence>
<comment type="caution">
    <text evidence="10">The sequence shown here is derived from an EMBL/GenBank/DDBJ whole genome shotgun (WGS) entry which is preliminary data.</text>
</comment>
<keyword evidence="6" id="KW-0325">Glycoprotein</keyword>
<dbReference type="FunFam" id="1.20.1250.20:FF:000064">
    <property type="entry name" value="MFS allantoate transporter"/>
    <property type="match status" value="1"/>
</dbReference>
<keyword evidence="4 9" id="KW-1133">Transmembrane helix</keyword>
<evidence type="ECO:0000256" key="7">
    <source>
        <dbReference type="ARBA" id="ARBA00037968"/>
    </source>
</evidence>
<dbReference type="EMBL" id="JAGPYM010000003">
    <property type="protein sequence ID" value="KAH6896682.1"/>
    <property type="molecule type" value="Genomic_DNA"/>
</dbReference>
<feature type="transmembrane region" description="Helical" evidence="9">
    <location>
        <begin position="138"/>
        <end position="159"/>
    </location>
</feature>
<keyword evidence="3 9" id="KW-0812">Transmembrane</keyword>
<feature type="transmembrane region" description="Helical" evidence="9">
    <location>
        <begin position="489"/>
        <end position="509"/>
    </location>
</feature>
<keyword evidence="5 9" id="KW-0472">Membrane</keyword>
<dbReference type="PANTHER" id="PTHR43791">
    <property type="entry name" value="PERMEASE-RELATED"/>
    <property type="match status" value="1"/>
</dbReference>
<dbReference type="OrthoDB" id="6730379at2759"/>